<dbReference type="GO" id="GO:0005524">
    <property type="term" value="F:ATP binding"/>
    <property type="evidence" value="ECO:0007669"/>
    <property type="project" value="UniProtKB-KW"/>
</dbReference>
<keyword evidence="16" id="KW-1185">Reference proteome</keyword>
<dbReference type="InterPro" id="IPR003414">
    <property type="entry name" value="PP_kinase"/>
</dbReference>
<dbReference type="InterPro" id="IPR041108">
    <property type="entry name" value="PP_kinase_C_1"/>
</dbReference>
<keyword evidence="7 8" id="KW-0460">Magnesium</keyword>
<dbReference type="NCBIfam" id="NF003921">
    <property type="entry name" value="PRK05443.2-2"/>
    <property type="match status" value="1"/>
</dbReference>
<evidence type="ECO:0000256" key="10">
    <source>
        <dbReference type="SAM" id="MobiDB-lite"/>
    </source>
</evidence>
<dbReference type="Proteomes" id="UP000012040">
    <property type="component" value="Chromosome"/>
</dbReference>
<name>M4V6P1_9BACT</name>
<evidence type="ECO:0000256" key="4">
    <source>
        <dbReference type="ARBA" id="ARBA00022741"/>
    </source>
</evidence>
<dbReference type="RefSeq" id="WP_015469517.1">
    <property type="nucleotide sequence ID" value="NC_020813.1"/>
</dbReference>
<feature type="region of interest" description="Disordered" evidence="10">
    <location>
        <begin position="1"/>
        <end position="28"/>
    </location>
</feature>
<proteinExistence type="inferred from homology"/>
<dbReference type="EMBL" id="CP003537">
    <property type="protein sequence ID" value="AGH95027.1"/>
    <property type="molecule type" value="Genomic_DNA"/>
</dbReference>
<dbReference type="PANTHER" id="PTHR30218">
    <property type="entry name" value="POLYPHOSPHATE KINASE"/>
    <property type="match status" value="1"/>
</dbReference>
<evidence type="ECO:0000259" key="12">
    <source>
        <dbReference type="Pfam" id="PF13089"/>
    </source>
</evidence>
<feature type="binding site" evidence="8">
    <location>
        <position position="597"/>
    </location>
    <ligand>
        <name>ATP</name>
        <dbReference type="ChEBI" id="CHEBI:30616"/>
    </ligand>
</feature>
<dbReference type="InterPro" id="IPR024953">
    <property type="entry name" value="PP_kinase_middle"/>
</dbReference>
<feature type="binding site" evidence="8">
    <location>
        <position position="83"/>
    </location>
    <ligand>
        <name>ATP</name>
        <dbReference type="ChEBI" id="CHEBI:30616"/>
    </ligand>
</feature>
<dbReference type="OrthoDB" id="5287248at2"/>
<gene>
    <name evidence="8" type="primary">ppk</name>
    <name evidence="15" type="ORF">A11Q_809</name>
</gene>
<comment type="catalytic activity">
    <reaction evidence="8 9">
        <text>[phosphate](n) + ATP = [phosphate](n+1) + ADP</text>
        <dbReference type="Rhea" id="RHEA:19573"/>
        <dbReference type="Rhea" id="RHEA-COMP:9859"/>
        <dbReference type="Rhea" id="RHEA-COMP:14280"/>
        <dbReference type="ChEBI" id="CHEBI:16838"/>
        <dbReference type="ChEBI" id="CHEBI:30616"/>
        <dbReference type="ChEBI" id="CHEBI:456216"/>
        <dbReference type="EC" id="2.7.4.1"/>
    </reaction>
</comment>
<dbReference type="Gene3D" id="3.30.1840.10">
    <property type="entry name" value="Polyphosphate kinase middle domain"/>
    <property type="match status" value="1"/>
</dbReference>
<dbReference type="NCBIfam" id="TIGR03705">
    <property type="entry name" value="poly_P_kin"/>
    <property type="match status" value="1"/>
</dbReference>
<dbReference type="HOGENOM" id="CLU_009678_5_0_7"/>
<feature type="active site" description="Phosphohistidine intermediate" evidence="8">
    <location>
        <position position="468"/>
    </location>
</feature>
<feature type="domain" description="Polyphosphate kinase C-terminal" evidence="14">
    <location>
        <begin position="364"/>
        <end position="528"/>
    </location>
</feature>
<accession>M4V6P1</accession>
<dbReference type="InterPro" id="IPR036830">
    <property type="entry name" value="PP_kinase_middle_dom_sf"/>
</dbReference>
<feature type="domain" description="Polyphosphate kinase C-terminal" evidence="13">
    <location>
        <begin position="536"/>
        <end position="709"/>
    </location>
</feature>
<dbReference type="Pfam" id="PF02503">
    <property type="entry name" value="PP_kinase"/>
    <property type="match status" value="1"/>
</dbReference>
<keyword evidence="5 8" id="KW-0418">Kinase</keyword>
<dbReference type="PIRSF" id="PIRSF015589">
    <property type="entry name" value="PP_kinase"/>
    <property type="match status" value="1"/>
</dbReference>
<dbReference type="SUPFAM" id="SSF143724">
    <property type="entry name" value="PHP14-like"/>
    <property type="match status" value="1"/>
</dbReference>
<dbReference type="GO" id="GO:0006799">
    <property type="term" value="P:polyphosphate biosynthetic process"/>
    <property type="evidence" value="ECO:0007669"/>
    <property type="project" value="UniProtKB-UniRule"/>
</dbReference>
<comment type="PTM">
    <text evidence="8 9">An intermediate of this reaction is the autophosphorylated ppk in which a phosphate is covalently linked to a histidine residue through a N-P bond.</text>
</comment>
<dbReference type="KEGG" id="bex:A11Q_809"/>
<feature type="binding site" evidence="8">
    <location>
        <position position="625"/>
    </location>
    <ligand>
        <name>ATP</name>
        <dbReference type="ChEBI" id="CHEBI:30616"/>
    </ligand>
</feature>
<reference evidence="15 16" key="1">
    <citation type="journal article" date="2013" name="ISME J.">
        <title>By their genes ye shall know them: genomic signatures of predatory bacteria.</title>
        <authorList>
            <person name="Pasternak Z."/>
            <person name="Pietrokovski S."/>
            <person name="Rotem O."/>
            <person name="Gophna U."/>
            <person name="Lurie-Weinberger M.N."/>
            <person name="Jurkevitch E."/>
        </authorList>
    </citation>
    <scope>NUCLEOTIDE SEQUENCE [LARGE SCALE GENOMIC DNA]</scope>
    <source>
        <strain evidence="15 16">JSS</strain>
    </source>
</reference>
<dbReference type="Pfam" id="PF13090">
    <property type="entry name" value="PP_kinase_C"/>
    <property type="match status" value="1"/>
</dbReference>
<dbReference type="STRING" id="1184267.A11Q_809"/>
<comment type="function">
    <text evidence="8 9">Catalyzes the reversible transfer of the terminal phosphate of ATP to form a long-chain polyphosphate (polyP).</text>
</comment>
<evidence type="ECO:0000256" key="7">
    <source>
        <dbReference type="ARBA" id="ARBA00022842"/>
    </source>
</evidence>
<dbReference type="PATRIC" id="fig|1184267.3.peg.818"/>
<feature type="domain" description="Polyphosphate kinase middle" evidence="11">
    <location>
        <begin position="159"/>
        <end position="333"/>
    </location>
</feature>
<dbReference type="eggNOG" id="COG0855">
    <property type="taxonomic scope" value="Bacteria"/>
</dbReference>
<dbReference type="FunFam" id="3.30.870.10:FF:000001">
    <property type="entry name" value="Polyphosphate kinase"/>
    <property type="match status" value="1"/>
</dbReference>
<dbReference type="SUPFAM" id="SSF56024">
    <property type="entry name" value="Phospholipase D/nuclease"/>
    <property type="match status" value="2"/>
</dbReference>
<dbReference type="GO" id="GO:0046872">
    <property type="term" value="F:metal ion binding"/>
    <property type="evidence" value="ECO:0007669"/>
    <property type="project" value="UniProtKB-KW"/>
</dbReference>
<evidence type="ECO:0000259" key="14">
    <source>
        <dbReference type="Pfam" id="PF17941"/>
    </source>
</evidence>
<evidence type="ECO:0000256" key="8">
    <source>
        <dbReference type="HAMAP-Rule" id="MF_00347"/>
    </source>
</evidence>
<keyword evidence="3 8" id="KW-0479">Metal-binding</keyword>
<evidence type="ECO:0000256" key="6">
    <source>
        <dbReference type="ARBA" id="ARBA00022840"/>
    </source>
</evidence>
<feature type="compositionally biased region" description="Basic residues" evidence="10">
    <location>
        <begin position="1"/>
        <end position="11"/>
    </location>
</feature>
<dbReference type="Pfam" id="PF13089">
    <property type="entry name" value="PP_kinase_N"/>
    <property type="match status" value="1"/>
</dbReference>
<feature type="binding site" evidence="8">
    <location>
        <position position="408"/>
    </location>
    <ligand>
        <name>Mg(2+)</name>
        <dbReference type="ChEBI" id="CHEBI:18420"/>
    </ligand>
</feature>
<evidence type="ECO:0000313" key="15">
    <source>
        <dbReference type="EMBL" id="AGH95027.1"/>
    </source>
</evidence>
<comment type="similarity">
    <text evidence="8 9">Belongs to the polyphosphate kinase 1 (PPK1) family.</text>
</comment>
<sequence length="735" mass="84494">MVKASSKRAKTRQNETLAKTRSKKSIRKKKKIRVVEHTRSSALIFSNRELGWLNFNLRVLAEAEDPQNPLLERLNFLSISSSNLDEFFMKRVGGLKRHVAYGVSAKSSDGQTPEMQLAMIKKKIPAMFKKQKVLSEDLKKLLRHEGANIVSYSDLKDSERKFVRDFFNLNIFPILTPLSVDPGHPFPFISNLSSSLGVALLNPNNDEEKLFARVKIPRVINQWIFVEGTNKIVHLVDVIRAHLPDLFPSMKVVGSVLFRVSRNADSDREEEDAEDLLAMIEEELRQRRFAEIVRLEFGHCSDPWLKEFLMSQLELKEDDLYPMQQEFDLTDFSLLASSLNWPKHKFPTWSPVVPTALTDPAITIFDAIKKQDILLHHPFESFSASVERLIRDASLDPDVLAIKMTLYRTGDNSPFVKALIEAAELGKQVVCLVELKARFDEERNIYWAQELENAGVHVVYGVVGLKTHAKTALIVRKESDRVRCYAHLGTGNYNSSTSRFYTDLGLLTCDERITNELVEFFNYLTGKSLKQDYQHLILAPLNMFSKMKEYIQREREHAIAGRPALIMAKFNNMEENDISLALYEASQSNVPIHLIVRGFCCIKPHMKGISETLQVQSTLGRFLEHSRVFYFRNGHEDPLDGDFFIASADWMYRNLHARVESMSPIYDRTAKEKLWSILQMYWNDKKQSWTMKSDATYERKRKAGDASVGVQNELMRLAASPLNFTEDDLIKEEKE</sequence>
<dbReference type="EC" id="2.7.4.1" evidence="8 9"/>
<feature type="binding site" evidence="8">
    <location>
        <position position="501"/>
    </location>
    <ligand>
        <name>ATP</name>
        <dbReference type="ChEBI" id="CHEBI:30616"/>
    </ligand>
</feature>
<dbReference type="InterPro" id="IPR025198">
    <property type="entry name" value="PPK_N_dom"/>
</dbReference>
<evidence type="ECO:0000256" key="9">
    <source>
        <dbReference type="RuleBase" id="RU003800"/>
    </source>
</evidence>
<evidence type="ECO:0000259" key="11">
    <source>
        <dbReference type="Pfam" id="PF02503"/>
    </source>
</evidence>
<dbReference type="InterPro" id="IPR025200">
    <property type="entry name" value="PPK_C_dom2"/>
</dbReference>
<dbReference type="GO" id="GO:0009358">
    <property type="term" value="C:polyphosphate kinase complex"/>
    <property type="evidence" value="ECO:0007669"/>
    <property type="project" value="InterPro"/>
</dbReference>
<keyword evidence="6 8" id="KW-0067">ATP-binding</keyword>
<dbReference type="SUPFAM" id="SSF140356">
    <property type="entry name" value="PPK N-terminal domain-like"/>
    <property type="match status" value="1"/>
</dbReference>
<dbReference type="GO" id="GO:0008976">
    <property type="term" value="F:polyphosphate kinase activity"/>
    <property type="evidence" value="ECO:0007669"/>
    <property type="project" value="UniProtKB-UniRule"/>
</dbReference>
<keyword evidence="4 8" id="KW-0547">Nucleotide-binding</keyword>
<evidence type="ECO:0000256" key="1">
    <source>
        <dbReference type="ARBA" id="ARBA00022553"/>
    </source>
</evidence>
<evidence type="ECO:0000256" key="5">
    <source>
        <dbReference type="ARBA" id="ARBA00022777"/>
    </source>
</evidence>
<comment type="cofactor">
    <cofactor evidence="8">
        <name>Mg(2+)</name>
        <dbReference type="ChEBI" id="CHEBI:18420"/>
    </cofactor>
</comment>
<dbReference type="Gene3D" id="1.20.58.310">
    <property type="entry name" value="Polyphosphate kinase N-terminal domain"/>
    <property type="match status" value="1"/>
</dbReference>
<feature type="binding site" evidence="8">
    <location>
        <position position="438"/>
    </location>
    <ligand>
        <name>Mg(2+)</name>
        <dbReference type="ChEBI" id="CHEBI:18420"/>
    </ligand>
</feature>
<dbReference type="Gene3D" id="3.30.870.10">
    <property type="entry name" value="Endonuclease Chain A"/>
    <property type="match status" value="2"/>
</dbReference>
<evidence type="ECO:0000256" key="3">
    <source>
        <dbReference type="ARBA" id="ARBA00022723"/>
    </source>
</evidence>
<dbReference type="NCBIfam" id="NF003917">
    <property type="entry name" value="PRK05443.1-1"/>
    <property type="match status" value="1"/>
</dbReference>
<keyword evidence="2 8" id="KW-0808">Transferase</keyword>
<dbReference type="InterPro" id="IPR036832">
    <property type="entry name" value="PPK_N_dom_sf"/>
</dbReference>
<feature type="domain" description="Polyphosphate kinase N-terminal" evidence="12">
    <location>
        <begin position="45"/>
        <end position="149"/>
    </location>
</feature>
<evidence type="ECO:0000313" key="16">
    <source>
        <dbReference type="Proteomes" id="UP000012040"/>
    </source>
</evidence>
<evidence type="ECO:0000256" key="2">
    <source>
        <dbReference type="ARBA" id="ARBA00022679"/>
    </source>
</evidence>
<protein>
    <recommendedName>
        <fullName evidence="8 9">Polyphosphate kinase</fullName>
        <ecNumber evidence="8 9">2.7.4.1</ecNumber>
    </recommendedName>
    <alternativeName>
        <fullName evidence="8">ATP-polyphosphate phosphotransferase</fullName>
    </alternativeName>
    <alternativeName>
        <fullName evidence="8">Polyphosphoric acid kinase</fullName>
    </alternativeName>
</protein>
<evidence type="ECO:0000259" key="13">
    <source>
        <dbReference type="Pfam" id="PF13090"/>
    </source>
</evidence>
<dbReference type="NCBIfam" id="NF003918">
    <property type="entry name" value="PRK05443.1-2"/>
    <property type="match status" value="1"/>
</dbReference>
<dbReference type="PANTHER" id="PTHR30218:SF0">
    <property type="entry name" value="POLYPHOSPHATE KINASE"/>
    <property type="match status" value="1"/>
</dbReference>
<organism evidence="15 16">
    <name type="scientific">Pseudobdellovibrio exovorus JSS</name>
    <dbReference type="NCBI Taxonomy" id="1184267"/>
    <lineage>
        <taxon>Bacteria</taxon>
        <taxon>Pseudomonadati</taxon>
        <taxon>Bdellovibrionota</taxon>
        <taxon>Bdellovibrionia</taxon>
        <taxon>Bdellovibrionales</taxon>
        <taxon>Pseudobdellovibrionaceae</taxon>
        <taxon>Pseudobdellovibrio</taxon>
    </lineage>
</organism>
<keyword evidence="1 8" id="KW-0597">Phosphoprotein</keyword>
<dbReference type="AlphaFoldDB" id="M4V6P1"/>
<dbReference type="Pfam" id="PF17941">
    <property type="entry name" value="PP_kinase_C_1"/>
    <property type="match status" value="1"/>
</dbReference>
<dbReference type="HAMAP" id="MF_00347">
    <property type="entry name" value="Polyphosphate_kinase"/>
    <property type="match status" value="1"/>
</dbReference>